<name>A0AB34T8U5_9BIFI</name>
<organism evidence="1 2">
    <name type="scientific">Bifidobacterium animalis subsp. animalis MCC 0483</name>
    <dbReference type="NCBI Taxonomy" id="1365955"/>
    <lineage>
        <taxon>Bacteria</taxon>
        <taxon>Bacillati</taxon>
        <taxon>Actinomycetota</taxon>
        <taxon>Actinomycetes</taxon>
        <taxon>Bifidobacteriales</taxon>
        <taxon>Bifidobacteriaceae</taxon>
        <taxon>Bifidobacterium</taxon>
    </lineage>
</organism>
<evidence type="ECO:0000313" key="2">
    <source>
        <dbReference type="Proteomes" id="UP000037239"/>
    </source>
</evidence>
<evidence type="ECO:0000313" key="1">
    <source>
        <dbReference type="EMBL" id="KOA49498.1"/>
    </source>
</evidence>
<protein>
    <submittedName>
        <fullName evidence="1">Uncharacterized protein</fullName>
    </submittedName>
</protein>
<proteinExistence type="predicted"/>
<dbReference type="Proteomes" id="UP000037239">
    <property type="component" value="Unassembled WGS sequence"/>
</dbReference>
<comment type="caution">
    <text evidence="1">The sequence shown here is derived from an EMBL/GenBank/DDBJ whole genome shotgun (WGS) entry which is preliminary data.</text>
</comment>
<dbReference type="AlphaFoldDB" id="A0AB34T8U5"/>
<dbReference type="EMBL" id="AWFK01000008">
    <property type="protein sequence ID" value="KOA49498.1"/>
    <property type="molecule type" value="Genomic_DNA"/>
</dbReference>
<sequence length="150" mass="16572">MQEDAVFILPLEACSHLPYPAMLLDGPTVTRLLADGDHFTRLEPAGRIDHCRAYGVDLSRRDGVRILNAATKQSMLSIRFESANIYPQDWWHAVHKARHVILILGTVANLAMPSPDGDMLHWLYGQAHATILSLAVYTWGSGVGTLMPGQ</sequence>
<gene>
    <name evidence="1" type="ORF">BAAM0483_04960</name>
</gene>
<accession>A0AB34T8U5</accession>
<reference evidence="1 2" key="1">
    <citation type="journal article" date="2015" name="Int J Genomics">
        <title>Comparative Genomics Revealed Genetic Diversity and Species/Strain-Level Differences in Carbohydrate Metabolism of Three Probiotic Bifidobacterial Species.</title>
        <authorList>
            <person name="Odamaki T."/>
            <person name="Horigome A."/>
            <person name="Sugahara H."/>
            <person name="Hashikura N."/>
            <person name="Minami J."/>
            <person name="Xiao J.Z."/>
            <person name="Abe F."/>
        </authorList>
    </citation>
    <scope>NUCLEOTIDE SEQUENCE [LARGE SCALE GENOMIC DNA]</scope>
    <source>
        <strain evidence="1 2">MCC 0483</strain>
    </source>
</reference>
<dbReference type="RefSeq" id="WP_052826323.1">
    <property type="nucleotide sequence ID" value="NZ_AWFK01000008.1"/>
</dbReference>